<name>A0AAD9V0E6_ACRCE</name>
<keyword evidence="2" id="KW-1185">Reference proteome</keyword>
<accession>A0AAD9V0E6</accession>
<evidence type="ECO:0000313" key="1">
    <source>
        <dbReference type="EMBL" id="KAK2556606.1"/>
    </source>
</evidence>
<protein>
    <submittedName>
        <fullName evidence="1">Uncharacterized protein</fullName>
    </submittedName>
</protein>
<evidence type="ECO:0000313" key="2">
    <source>
        <dbReference type="Proteomes" id="UP001249851"/>
    </source>
</evidence>
<proteinExistence type="predicted"/>
<dbReference type="AlphaFoldDB" id="A0AAD9V0E6"/>
<sequence>MDKYFLCPFNASTMPGVTSPNLSTLITSAHHARLSEIVSQANVKFSIQYWVDKTIGHNVPYKVKPPNPPPLKIWTQPTP</sequence>
<gene>
    <name evidence="1" type="ORF">P5673_021527</name>
</gene>
<reference evidence="1" key="2">
    <citation type="journal article" date="2023" name="Science">
        <title>Genomic signatures of disease resistance in endangered staghorn corals.</title>
        <authorList>
            <person name="Vollmer S.V."/>
            <person name="Selwyn J.D."/>
            <person name="Despard B.A."/>
            <person name="Roesel C.L."/>
        </authorList>
    </citation>
    <scope>NUCLEOTIDE SEQUENCE</scope>
    <source>
        <strain evidence="1">K2</strain>
    </source>
</reference>
<reference evidence="1" key="1">
    <citation type="journal article" date="2023" name="G3 (Bethesda)">
        <title>Whole genome assembly and annotation of the endangered Caribbean coral Acropora cervicornis.</title>
        <authorList>
            <person name="Selwyn J.D."/>
            <person name="Vollmer S.V."/>
        </authorList>
    </citation>
    <scope>NUCLEOTIDE SEQUENCE</scope>
    <source>
        <strain evidence="1">K2</strain>
    </source>
</reference>
<organism evidence="1 2">
    <name type="scientific">Acropora cervicornis</name>
    <name type="common">Staghorn coral</name>
    <dbReference type="NCBI Taxonomy" id="6130"/>
    <lineage>
        <taxon>Eukaryota</taxon>
        <taxon>Metazoa</taxon>
        <taxon>Cnidaria</taxon>
        <taxon>Anthozoa</taxon>
        <taxon>Hexacorallia</taxon>
        <taxon>Scleractinia</taxon>
        <taxon>Astrocoeniina</taxon>
        <taxon>Acroporidae</taxon>
        <taxon>Acropora</taxon>
    </lineage>
</organism>
<dbReference type="Proteomes" id="UP001249851">
    <property type="component" value="Unassembled WGS sequence"/>
</dbReference>
<dbReference type="EMBL" id="JARQWQ010000055">
    <property type="protein sequence ID" value="KAK2556606.1"/>
    <property type="molecule type" value="Genomic_DNA"/>
</dbReference>
<comment type="caution">
    <text evidence="1">The sequence shown here is derived from an EMBL/GenBank/DDBJ whole genome shotgun (WGS) entry which is preliminary data.</text>
</comment>